<dbReference type="Proteomes" id="UP000076512">
    <property type="component" value="Unassembled WGS sequence"/>
</dbReference>
<comment type="caution">
    <text evidence="1">The sequence shown here is derived from an EMBL/GenBank/DDBJ whole genome shotgun (WGS) entry which is preliminary data.</text>
</comment>
<keyword evidence="2" id="KW-1185">Reference proteome</keyword>
<dbReference type="AlphaFoldDB" id="A0A164HAE9"/>
<protein>
    <submittedName>
        <fullName evidence="1">Uncharacterized protein</fullName>
    </submittedName>
</protein>
<sequence>MSSPKTFLSEVYRPELTYLRRRFGVSAAIVDTGGGCLGIRVAAGHAPGSEQPVEVLVTTVDAGLAVDRGEIVHWYACVYDTTSGGTALADGHDPDSGPVAVTTALANLHDAIPASENICPCLLVGGLDLPQRE</sequence>
<dbReference type="RefSeq" id="WP_067579854.1">
    <property type="nucleotide sequence ID" value="NZ_JABMCZ010000002.1"/>
</dbReference>
<accession>A0A164HAE9</accession>
<dbReference type="EMBL" id="LWGR01000021">
    <property type="protein sequence ID" value="KZM68340.1"/>
    <property type="molecule type" value="Genomic_DNA"/>
</dbReference>
<gene>
    <name evidence="1" type="ORF">AWN90_10660</name>
</gene>
<proteinExistence type="predicted"/>
<organism evidence="1 2">
    <name type="scientific">Nocardia terpenica</name>
    <dbReference type="NCBI Taxonomy" id="455432"/>
    <lineage>
        <taxon>Bacteria</taxon>
        <taxon>Bacillati</taxon>
        <taxon>Actinomycetota</taxon>
        <taxon>Actinomycetes</taxon>
        <taxon>Mycobacteriales</taxon>
        <taxon>Nocardiaceae</taxon>
        <taxon>Nocardia</taxon>
    </lineage>
</organism>
<reference evidence="1 2" key="1">
    <citation type="submission" date="2016-04" db="EMBL/GenBank/DDBJ databases">
        <authorList>
            <person name="Evans L.H."/>
            <person name="Alamgir A."/>
            <person name="Owens N."/>
            <person name="Weber N.D."/>
            <person name="Virtaneva K."/>
            <person name="Barbian K."/>
            <person name="Babar A."/>
            <person name="Rosenke K."/>
        </authorList>
    </citation>
    <scope>NUCLEOTIDE SEQUENCE [LARGE SCALE GENOMIC DNA]</scope>
    <source>
        <strain evidence="1 2">IFM 0406</strain>
    </source>
</reference>
<evidence type="ECO:0000313" key="1">
    <source>
        <dbReference type="EMBL" id="KZM68340.1"/>
    </source>
</evidence>
<name>A0A164HAE9_9NOCA</name>
<evidence type="ECO:0000313" key="2">
    <source>
        <dbReference type="Proteomes" id="UP000076512"/>
    </source>
</evidence>